<feature type="transmembrane region" description="Helical" evidence="11">
    <location>
        <begin position="584"/>
        <end position="605"/>
    </location>
</feature>
<dbReference type="InterPro" id="IPR000068">
    <property type="entry name" value="GPCR_3_Ca_sens_rcpt-rel"/>
</dbReference>
<protein>
    <submittedName>
        <fullName evidence="15">Vomeronasal type-2 receptor 26-like</fullName>
    </submittedName>
</protein>
<feature type="transmembrane region" description="Helical" evidence="11">
    <location>
        <begin position="706"/>
        <end position="729"/>
    </location>
</feature>
<name>A0ABM1KEE6_GEKJA</name>
<dbReference type="PROSITE" id="PS00981">
    <property type="entry name" value="G_PROTEIN_RECEP_F3_3"/>
    <property type="match status" value="1"/>
</dbReference>
<sequence>MKFDNGKQRFFIKVLLVLLLLLVLLTCNAGKEHSMNCTTEVDPLPISHEFSQPGDFVIGGIVSQVYLVHETPSFEKQPSQMLINEPLSEPKNYQHILALAFAIKEINENPLFLPNITWGFHILNSYYNARMTNKAILSLLSTQQRFVPNYKCAVLKNPAAVIGGLDSETSVNMATIIANYKMPQLTYGSFSPTQNDGTPFSSLYQMVPKEAYQYMGVIRLLQHFNWEWIGLLAVDDDRGDRFLQSVAPLLSENGICFAFSLRLPKLTYLNDLTDSVLRQAEMFLTVFEDKARVCFIYAEHPAQFVSRLLLFLAPLVPFPPLHKVWIVTSQWDFESISFQRIWDIESFHGTISFAVHSKQPPRFQHFLQAINPSWAKGDGFIQNFWEQAFSCSLKVSDILGDSENACTGEEKLETLPGILFEMNMTGHSYNVYNAVYAVAHALHMIYQSRSNNRRWLDGEKTVVQNIQPWQVVPLSACNEKCHPGYSRQKKEGEKFCCYDCVPCPEGMISEKKDADICVQCPRGHYPNHHQNKCVPKTISFLSYKEALGILLATLAISFSLVTALVLGTFVKYRNTPIVKANNRGITYILLISLFHCFLSSLLFIGRPGKVTCLLRHTTFVIVFSVAISSVLAKTMIVVLAFMSSKPGSRMRSLVGRKVAYSVALSCSLVQVCICILWLSTSPPFPDMDTFSMNEKIILECNEGSAVMFYCVLGYMGFLAIVSFIVAFLARKLPDSFNEAKFITFSMLVFCSVWLSFIPTYLSTKGKSMVAVEIFSILVSGAGLLACIFSPKCYILVLRPELNNRGLLINRKK</sequence>
<reference evidence="15" key="1">
    <citation type="submission" date="2025-08" db="UniProtKB">
        <authorList>
            <consortium name="RefSeq"/>
        </authorList>
    </citation>
    <scope>IDENTIFICATION</scope>
</reference>
<dbReference type="InterPro" id="IPR011500">
    <property type="entry name" value="GPCR_3_9-Cys_dom"/>
</dbReference>
<evidence type="ECO:0000256" key="3">
    <source>
        <dbReference type="ARBA" id="ARBA00022692"/>
    </source>
</evidence>
<dbReference type="CDD" id="cd15283">
    <property type="entry name" value="7tmC_V2R_pheromone"/>
    <property type="match status" value="1"/>
</dbReference>
<evidence type="ECO:0000256" key="6">
    <source>
        <dbReference type="ARBA" id="ARBA00023040"/>
    </source>
</evidence>
<dbReference type="GeneID" id="107114989"/>
<dbReference type="PROSITE" id="PS50259">
    <property type="entry name" value="G_PROTEIN_RECEP_F3_4"/>
    <property type="match status" value="1"/>
</dbReference>
<keyword evidence="8" id="KW-0675">Receptor</keyword>
<keyword evidence="5 11" id="KW-1133">Transmembrane helix</keyword>
<dbReference type="SUPFAM" id="SSF53822">
    <property type="entry name" value="Periplasmic binding protein-like I"/>
    <property type="match status" value="1"/>
</dbReference>
<dbReference type="Gene3D" id="2.10.50.30">
    <property type="entry name" value="GPCR, family 3, nine cysteines domain"/>
    <property type="match status" value="1"/>
</dbReference>
<gene>
    <name evidence="15" type="primary">LOC107114989</name>
</gene>
<feature type="transmembrane region" description="Helical" evidence="11">
    <location>
        <begin position="741"/>
        <end position="761"/>
    </location>
</feature>
<dbReference type="RefSeq" id="XP_015272083.1">
    <property type="nucleotide sequence ID" value="XM_015416597.1"/>
</dbReference>
<dbReference type="Pfam" id="PF07562">
    <property type="entry name" value="NCD3G"/>
    <property type="match status" value="1"/>
</dbReference>
<dbReference type="SUPFAM" id="SSF57184">
    <property type="entry name" value="Growth factor receptor domain"/>
    <property type="match status" value="1"/>
</dbReference>
<keyword evidence="9" id="KW-0325">Glycoprotein</keyword>
<comment type="subcellular location">
    <subcellularLocation>
        <location evidence="1">Cell membrane</location>
        <topology evidence="1">Multi-pass membrane protein</topology>
    </subcellularLocation>
</comment>
<evidence type="ECO:0000259" key="13">
    <source>
        <dbReference type="PROSITE" id="PS50259"/>
    </source>
</evidence>
<keyword evidence="2" id="KW-1003">Cell membrane</keyword>
<keyword evidence="14" id="KW-1185">Reference proteome</keyword>
<evidence type="ECO:0000313" key="15">
    <source>
        <dbReference type="RefSeq" id="XP_015272083.1"/>
    </source>
</evidence>
<evidence type="ECO:0000313" key="14">
    <source>
        <dbReference type="Proteomes" id="UP000694871"/>
    </source>
</evidence>
<dbReference type="PRINTS" id="PR00248">
    <property type="entry name" value="GPCRMGR"/>
</dbReference>
<feature type="domain" description="G-protein coupled receptors family 3 profile" evidence="13">
    <location>
        <begin position="547"/>
        <end position="802"/>
    </location>
</feature>
<feature type="transmembrane region" description="Helical" evidence="11">
    <location>
        <begin position="773"/>
        <end position="796"/>
    </location>
</feature>
<dbReference type="Pfam" id="PF00003">
    <property type="entry name" value="7tm_3"/>
    <property type="match status" value="1"/>
</dbReference>
<accession>A0ABM1KEE6</accession>
<evidence type="ECO:0000256" key="8">
    <source>
        <dbReference type="ARBA" id="ARBA00023170"/>
    </source>
</evidence>
<dbReference type="InterPro" id="IPR009030">
    <property type="entry name" value="Growth_fac_rcpt_cys_sf"/>
</dbReference>
<keyword evidence="10" id="KW-0807">Transducer</keyword>
<feature type="signal peptide" evidence="12">
    <location>
        <begin position="1"/>
        <end position="30"/>
    </location>
</feature>
<keyword evidence="6" id="KW-0297">G-protein coupled receptor</keyword>
<evidence type="ECO:0000256" key="11">
    <source>
        <dbReference type="SAM" id="Phobius"/>
    </source>
</evidence>
<keyword evidence="3 11" id="KW-0812">Transmembrane</keyword>
<dbReference type="PANTHER" id="PTHR24061">
    <property type="entry name" value="CALCIUM-SENSING RECEPTOR-RELATED"/>
    <property type="match status" value="1"/>
</dbReference>
<dbReference type="InterPro" id="IPR017979">
    <property type="entry name" value="GPCR_3_CS"/>
</dbReference>
<feature type="chain" id="PRO_5045429992" evidence="12">
    <location>
        <begin position="31"/>
        <end position="812"/>
    </location>
</feature>
<feature type="transmembrane region" description="Helical" evidence="11">
    <location>
        <begin position="658"/>
        <end position="678"/>
    </location>
</feature>
<dbReference type="Gene3D" id="3.40.50.2300">
    <property type="match status" value="2"/>
</dbReference>
<dbReference type="Pfam" id="PF01094">
    <property type="entry name" value="ANF_receptor"/>
    <property type="match status" value="1"/>
</dbReference>
<evidence type="ECO:0000256" key="10">
    <source>
        <dbReference type="ARBA" id="ARBA00023224"/>
    </source>
</evidence>
<keyword evidence="7 11" id="KW-0472">Membrane</keyword>
<feature type="transmembrane region" description="Helical" evidence="11">
    <location>
        <begin position="617"/>
        <end position="642"/>
    </location>
</feature>
<evidence type="ECO:0000256" key="5">
    <source>
        <dbReference type="ARBA" id="ARBA00022989"/>
    </source>
</evidence>
<evidence type="ECO:0000256" key="7">
    <source>
        <dbReference type="ARBA" id="ARBA00023136"/>
    </source>
</evidence>
<evidence type="ECO:0000256" key="4">
    <source>
        <dbReference type="ARBA" id="ARBA00022729"/>
    </source>
</evidence>
<dbReference type="PANTHER" id="PTHR24061:SF599">
    <property type="entry name" value="G-PROTEIN COUPLED RECEPTORS FAMILY 3 PROFILE DOMAIN-CONTAINING PROTEIN"/>
    <property type="match status" value="1"/>
</dbReference>
<dbReference type="InterPro" id="IPR028082">
    <property type="entry name" value="Peripla_BP_I"/>
</dbReference>
<proteinExistence type="predicted"/>
<dbReference type="InterPro" id="IPR000337">
    <property type="entry name" value="GPCR_3"/>
</dbReference>
<dbReference type="Proteomes" id="UP000694871">
    <property type="component" value="Unplaced"/>
</dbReference>
<keyword evidence="4 12" id="KW-0732">Signal</keyword>
<dbReference type="InterPro" id="IPR038550">
    <property type="entry name" value="GPCR_3_9-Cys_sf"/>
</dbReference>
<dbReference type="InterPro" id="IPR017978">
    <property type="entry name" value="GPCR_3_C"/>
</dbReference>
<evidence type="ECO:0000256" key="2">
    <source>
        <dbReference type="ARBA" id="ARBA00022475"/>
    </source>
</evidence>
<feature type="transmembrane region" description="Helical" evidence="11">
    <location>
        <begin position="546"/>
        <end position="572"/>
    </location>
</feature>
<organism evidence="14 15">
    <name type="scientific">Gekko japonicus</name>
    <name type="common">Schlegel's Japanese gecko</name>
    <dbReference type="NCBI Taxonomy" id="146911"/>
    <lineage>
        <taxon>Eukaryota</taxon>
        <taxon>Metazoa</taxon>
        <taxon>Chordata</taxon>
        <taxon>Craniata</taxon>
        <taxon>Vertebrata</taxon>
        <taxon>Euteleostomi</taxon>
        <taxon>Lepidosauria</taxon>
        <taxon>Squamata</taxon>
        <taxon>Bifurcata</taxon>
        <taxon>Gekkota</taxon>
        <taxon>Gekkonidae</taxon>
        <taxon>Gekkoninae</taxon>
        <taxon>Gekko</taxon>
    </lineage>
</organism>
<evidence type="ECO:0000256" key="9">
    <source>
        <dbReference type="ARBA" id="ARBA00023180"/>
    </source>
</evidence>
<evidence type="ECO:0000256" key="12">
    <source>
        <dbReference type="SAM" id="SignalP"/>
    </source>
</evidence>
<evidence type="ECO:0000256" key="1">
    <source>
        <dbReference type="ARBA" id="ARBA00004651"/>
    </source>
</evidence>
<dbReference type="InterPro" id="IPR001828">
    <property type="entry name" value="ANF_lig-bd_rcpt"/>
</dbReference>